<dbReference type="PANTHER" id="PTHR31973:SF187">
    <property type="entry name" value="MUTATOR TRANSPOSASE MUDRA PROTEIN"/>
    <property type="match status" value="1"/>
</dbReference>
<dbReference type="PANTHER" id="PTHR31973">
    <property type="entry name" value="POLYPROTEIN, PUTATIVE-RELATED"/>
    <property type="match status" value="1"/>
</dbReference>
<protein>
    <recommendedName>
        <fullName evidence="2">MULE transposase domain-containing protein</fullName>
    </recommendedName>
</protein>
<comment type="caution">
    <text evidence="1">The sequence shown here is derived from an EMBL/GenBank/DDBJ whole genome shotgun (WGS) entry which is preliminary data.</text>
</comment>
<reference evidence="1" key="2">
    <citation type="journal article" date="2024" name="Plant">
        <title>Genomic evolution and insights into agronomic trait innovations of Sesamum species.</title>
        <authorList>
            <person name="Miao H."/>
            <person name="Wang L."/>
            <person name="Qu L."/>
            <person name="Liu H."/>
            <person name="Sun Y."/>
            <person name="Le M."/>
            <person name="Wang Q."/>
            <person name="Wei S."/>
            <person name="Zheng Y."/>
            <person name="Lin W."/>
            <person name="Duan Y."/>
            <person name="Cao H."/>
            <person name="Xiong S."/>
            <person name="Wang X."/>
            <person name="Wei L."/>
            <person name="Li C."/>
            <person name="Ma Q."/>
            <person name="Ju M."/>
            <person name="Zhao R."/>
            <person name="Li G."/>
            <person name="Mu C."/>
            <person name="Tian Q."/>
            <person name="Mei H."/>
            <person name="Zhang T."/>
            <person name="Gao T."/>
            <person name="Zhang H."/>
        </authorList>
    </citation>
    <scope>NUCLEOTIDE SEQUENCE</scope>
    <source>
        <strain evidence="1">G02</strain>
    </source>
</reference>
<proteinExistence type="predicted"/>
<organism evidence="1">
    <name type="scientific">Sesamum radiatum</name>
    <name type="common">Black benniseed</name>
    <dbReference type="NCBI Taxonomy" id="300843"/>
    <lineage>
        <taxon>Eukaryota</taxon>
        <taxon>Viridiplantae</taxon>
        <taxon>Streptophyta</taxon>
        <taxon>Embryophyta</taxon>
        <taxon>Tracheophyta</taxon>
        <taxon>Spermatophyta</taxon>
        <taxon>Magnoliopsida</taxon>
        <taxon>eudicotyledons</taxon>
        <taxon>Gunneridae</taxon>
        <taxon>Pentapetalae</taxon>
        <taxon>asterids</taxon>
        <taxon>lamiids</taxon>
        <taxon>Lamiales</taxon>
        <taxon>Pedaliaceae</taxon>
        <taxon>Sesamum</taxon>
    </lineage>
</organism>
<dbReference type="AlphaFoldDB" id="A0AAW2Q1V6"/>
<reference evidence="1" key="1">
    <citation type="submission" date="2020-06" db="EMBL/GenBank/DDBJ databases">
        <authorList>
            <person name="Li T."/>
            <person name="Hu X."/>
            <person name="Zhang T."/>
            <person name="Song X."/>
            <person name="Zhang H."/>
            <person name="Dai N."/>
            <person name="Sheng W."/>
            <person name="Hou X."/>
            <person name="Wei L."/>
        </authorList>
    </citation>
    <scope>NUCLEOTIDE SEQUENCE</scope>
    <source>
        <strain evidence="1">G02</strain>
        <tissue evidence="1">Leaf</tissue>
    </source>
</reference>
<name>A0AAW2Q1V6_SESRA</name>
<sequence length="490" mass="57027">MVFKRSERNVSLPPPRYHPESETLTLSLFYGGEARHLPEATYVGGKVAKIDYVQMIECCVETLNMICDREGVPKGRIFYTILNKGYKLLIDNYDLSAQFKRIVDEKQEREMRIYIDTEENTNAEEDQISEKEDLVDSDYDWDMVKMRLKLRCIMRFKMNRLKLGLGIVLKGIMNQVRKRKMMLWKLKLILMNIEIQMIFDVKNIKTAWLKEKYMQKFKSDPKRNIKRFRVDIINELRVNVSKDQAYRAKRAALKELEGSPKFQYTRLWDYADEIRKTNPGSTVIVGTEEEGGEHRFSRLYICYGALEQGFRAGCRPIISVDGCHLKGPHGGILLTAVGVDPSNNLFPIAYAVVVGEWKMRMQELKNVSEAAYEWLNEKPGTQWSISHFTESSICDMLLNNVCETFNSCILEAREKPILTMLEWIREYLMRRLQECRDRAAGKWKGDICPRIKDILQKHIAKVSDCIPIKADDTHYQISGFDGSQHIVDLD</sequence>
<gene>
    <name evidence="1" type="ORF">Sradi_3853100</name>
</gene>
<evidence type="ECO:0008006" key="2">
    <source>
        <dbReference type="Google" id="ProtNLM"/>
    </source>
</evidence>
<dbReference type="EMBL" id="JACGWJ010000016">
    <property type="protein sequence ID" value="KAL0361686.1"/>
    <property type="molecule type" value="Genomic_DNA"/>
</dbReference>
<accession>A0AAW2Q1V6</accession>
<evidence type="ECO:0000313" key="1">
    <source>
        <dbReference type="EMBL" id="KAL0361686.1"/>
    </source>
</evidence>